<comment type="caution">
    <text evidence="4">The sequence shown here is derived from an EMBL/GenBank/DDBJ whole genome shotgun (WGS) entry which is preliminary data.</text>
</comment>
<dbReference type="Pfam" id="PF01648">
    <property type="entry name" value="ACPS"/>
    <property type="match status" value="1"/>
</dbReference>
<dbReference type="Proteomes" id="UP001631949">
    <property type="component" value="Unassembled WGS sequence"/>
</dbReference>
<keyword evidence="5" id="KW-1185">Reference proteome</keyword>
<dbReference type="InterPro" id="IPR008278">
    <property type="entry name" value="4-PPantetheinyl_Trfase_dom"/>
</dbReference>
<name>A0ABW9GWI4_9FIRM</name>
<dbReference type="InterPro" id="IPR003542">
    <property type="entry name" value="Enbac_synth_compD-like"/>
</dbReference>
<dbReference type="SUPFAM" id="SSF56214">
    <property type="entry name" value="4'-phosphopantetheinyl transferase"/>
    <property type="match status" value="1"/>
</dbReference>
<dbReference type="Pfam" id="PF17837">
    <property type="entry name" value="4PPT_N"/>
    <property type="match status" value="1"/>
</dbReference>
<evidence type="ECO:0000259" key="2">
    <source>
        <dbReference type="Pfam" id="PF01648"/>
    </source>
</evidence>
<keyword evidence="1 4" id="KW-0808">Transferase</keyword>
<dbReference type="RefSeq" id="WP_408976645.1">
    <property type="nucleotide sequence ID" value="NZ_JBJUVG010000001.1"/>
</dbReference>
<evidence type="ECO:0000313" key="5">
    <source>
        <dbReference type="Proteomes" id="UP001631949"/>
    </source>
</evidence>
<accession>A0ABW9GWI4</accession>
<organism evidence="4 5">
    <name type="scientific">Peptococcus simiae</name>
    <dbReference type="NCBI Taxonomy" id="1643805"/>
    <lineage>
        <taxon>Bacteria</taxon>
        <taxon>Bacillati</taxon>
        <taxon>Bacillota</taxon>
        <taxon>Clostridia</taxon>
        <taxon>Eubacteriales</taxon>
        <taxon>Peptococcaceae</taxon>
        <taxon>Peptococcus</taxon>
    </lineage>
</organism>
<dbReference type="PANTHER" id="PTHR38096">
    <property type="entry name" value="ENTEROBACTIN SYNTHASE COMPONENT D"/>
    <property type="match status" value="1"/>
</dbReference>
<dbReference type="PRINTS" id="PR01399">
    <property type="entry name" value="ENTSNTHTASED"/>
</dbReference>
<proteinExistence type="predicted"/>
<dbReference type="InterPro" id="IPR041354">
    <property type="entry name" value="4PPT_N"/>
</dbReference>
<evidence type="ECO:0000313" key="4">
    <source>
        <dbReference type="EMBL" id="MFM9413033.1"/>
    </source>
</evidence>
<dbReference type="GO" id="GO:0016740">
    <property type="term" value="F:transferase activity"/>
    <property type="evidence" value="ECO:0007669"/>
    <property type="project" value="UniProtKB-KW"/>
</dbReference>
<sequence>MKDKLFSKLNKEAIIYYGEHIYNTTTLTREEYEIISGSVLKRKREFCTGRYFSHKALKELGKDNTPLLKSQEGIPIWPDGIEGSISHCFHKGAVVVIRSDHKIFCGIDIECNKALPKEVERLILSKYELQQCIDLKKNPNIFWETLIFSTKETMYKYWCNKLNYKLKPEECEIKLIANKDIFYAKCKLPNDNIEYIVGEFIIIDNHIITLVIK</sequence>
<protein>
    <submittedName>
        <fullName evidence="4">4'-phosphopantetheinyl transferase</fullName>
    </submittedName>
</protein>
<feature type="domain" description="4'-phosphopantetheinyl transferase" evidence="2">
    <location>
        <begin position="105"/>
        <end position="184"/>
    </location>
</feature>
<evidence type="ECO:0000256" key="1">
    <source>
        <dbReference type="ARBA" id="ARBA00022679"/>
    </source>
</evidence>
<dbReference type="InterPro" id="IPR037143">
    <property type="entry name" value="4-PPantetheinyl_Trfase_dom_sf"/>
</dbReference>
<reference evidence="4 5" key="1">
    <citation type="journal article" date="2016" name="Int. J. Syst. Evol. Microbiol.">
        <title>Peptococcus simiae sp. nov., isolated from rhesus macaque faeces and emended description of the genus Peptococcus.</title>
        <authorList>
            <person name="Shkoporov A.N."/>
            <person name="Efimov B.A."/>
            <person name="Kondova I."/>
            <person name="Ouwerling B."/>
            <person name="Chaplin A.V."/>
            <person name="Shcherbakova V.A."/>
            <person name="Langermans J.A.M."/>
        </authorList>
    </citation>
    <scope>NUCLEOTIDE SEQUENCE [LARGE SCALE GENOMIC DNA]</scope>
    <source>
        <strain evidence="4 5">M108</strain>
    </source>
</reference>
<dbReference type="EMBL" id="JBJUVG010000001">
    <property type="protein sequence ID" value="MFM9413033.1"/>
    <property type="molecule type" value="Genomic_DNA"/>
</dbReference>
<evidence type="ECO:0000259" key="3">
    <source>
        <dbReference type="Pfam" id="PF17837"/>
    </source>
</evidence>
<dbReference type="PANTHER" id="PTHR38096:SF1">
    <property type="entry name" value="ENTEROBACTIN SYNTHASE COMPONENT D"/>
    <property type="match status" value="1"/>
</dbReference>
<feature type="domain" description="4'-phosphopantetheinyl transferase N-terminal" evidence="3">
    <location>
        <begin position="31"/>
        <end position="96"/>
    </location>
</feature>
<gene>
    <name evidence="4" type="ORF">ACKQTC_01405</name>
</gene>